<evidence type="ECO:0000313" key="6">
    <source>
        <dbReference type="EMBL" id="WOF12905.1"/>
    </source>
</evidence>
<dbReference type="RefSeq" id="WP_118304599.1">
    <property type="nucleotide sequence ID" value="NZ_BMPA01000001.1"/>
</dbReference>
<dbReference type="PANTHER" id="PTHR43300:SF11">
    <property type="entry name" value="ACETYLTRANSFERASE RV3034C-RELATED"/>
    <property type="match status" value="1"/>
</dbReference>
<evidence type="ECO:0000313" key="5">
    <source>
        <dbReference type="EMBL" id="NJC16608.1"/>
    </source>
</evidence>
<name>A0A7X5Y8P2_9BACT</name>
<keyword evidence="2 5" id="KW-0808">Transferase</keyword>
<dbReference type="PANTHER" id="PTHR43300">
    <property type="entry name" value="ACETYLTRANSFERASE"/>
    <property type="match status" value="1"/>
</dbReference>
<keyword evidence="8" id="KW-1185">Reference proteome</keyword>
<dbReference type="EMBL" id="JAATLI010000001">
    <property type="protein sequence ID" value="NJC16608.1"/>
    <property type="molecule type" value="Genomic_DNA"/>
</dbReference>
<dbReference type="Proteomes" id="UP001302374">
    <property type="component" value="Chromosome"/>
</dbReference>
<dbReference type="InterPro" id="IPR018357">
    <property type="entry name" value="Hexapep_transf_CS"/>
</dbReference>
<proteinExistence type="inferred from homology"/>
<dbReference type="InterPro" id="IPR001451">
    <property type="entry name" value="Hexapep"/>
</dbReference>
<dbReference type="InterPro" id="IPR011004">
    <property type="entry name" value="Trimer_LpxA-like_sf"/>
</dbReference>
<dbReference type="GO" id="GO:0016746">
    <property type="term" value="F:acyltransferase activity"/>
    <property type="evidence" value="ECO:0007669"/>
    <property type="project" value="UniProtKB-KW"/>
</dbReference>
<comment type="similarity">
    <text evidence="1">Belongs to the transferase hexapeptide repeat family.</text>
</comment>
<evidence type="ECO:0000313" key="8">
    <source>
        <dbReference type="Proteomes" id="UP001302374"/>
    </source>
</evidence>
<accession>A0A7X5Y8P2</accession>
<reference evidence="5 7" key="2">
    <citation type="submission" date="2020-03" db="EMBL/GenBank/DDBJ databases">
        <title>Genomic Encyclopedia of Type Strains, Phase IV (KMG-IV): sequencing the most valuable type-strain genomes for metagenomic binning, comparative biology and taxonomic classification.</title>
        <authorList>
            <person name="Goeker M."/>
        </authorList>
    </citation>
    <scope>NUCLEOTIDE SEQUENCE [LARGE SCALE GENOMIC DNA]</scope>
    <source>
        <strain evidence="5 7">DSM 105722</strain>
    </source>
</reference>
<evidence type="ECO:0000256" key="2">
    <source>
        <dbReference type="ARBA" id="ARBA00022679"/>
    </source>
</evidence>
<dbReference type="GeneID" id="86891993"/>
<organism evidence="5 7">
    <name type="scientific">Butyricimonas paravirosa</name>
    <dbReference type="NCBI Taxonomy" id="1472417"/>
    <lineage>
        <taxon>Bacteria</taxon>
        <taxon>Pseudomonadati</taxon>
        <taxon>Bacteroidota</taxon>
        <taxon>Bacteroidia</taxon>
        <taxon>Bacteroidales</taxon>
        <taxon>Odoribacteraceae</taxon>
        <taxon>Butyricimonas</taxon>
    </lineage>
</organism>
<evidence type="ECO:0000313" key="7">
    <source>
        <dbReference type="Proteomes" id="UP000576368"/>
    </source>
</evidence>
<keyword evidence="4" id="KW-0012">Acyltransferase</keyword>
<evidence type="ECO:0000256" key="1">
    <source>
        <dbReference type="ARBA" id="ARBA00007274"/>
    </source>
</evidence>
<dbReference type="PROSITE" id="PS00101">
    <property type="entry name" value="HEXAPEP_TRANSFERASES"/>
    <property type="match status" value="1"/>
</dbReference>
<sequence>MLKYIYGLLKNLFNPAVSLLAKVDNLSHIDRRAKIYRKTKVFNSSIGRYSYLGRGSSLIYAEVGQFCSIAGNTIVGPGIHPLNNLSTSPIFTEKINGTCHSWTDRTPQYPYKKVFIGNDVWIGLRVIIMGGVHIGDGAVIAAGTIVTKDVPPYAVVGGIPARILKYRFSQEIINELLNIQWWHLPENKLRDNIHYFQTDEILIDKLKEFRSKSN</sequence>
<keyword evidence="3" id="KW-0677">Repeat</keyword>
<dbReference type="Gene3D" id="2.160.10.10">
    <property type="entry name" value="Hexapeptide repeat proteins"/>
    <property type="match status" value="1"/>
</dbReference>
<dbReference type="Pfam" id="PF14602">
    <property type="entry name" value="Hexapep_2"/>
    <property type="match status" value="1"/>
</dbReference>
<protein>
    <submittedName>
        <fullName evidence="5">Acetyltransferase-like isoleucine patch superfamily enzyme</fullName>
    </submittedName>
    <submittedName>
        <fullName evidence="6">CatB-related O-acetyltransferase</fullName>
    </submittedName>
</protein>
<dbReference type="AlphaFoldDB" id="A0A7X5Y8P2"/>
<dbReference type="SUPFAM" id="SSF51161">
    <property type="entry name" value="Trimeric LpxA-like enzymes"/>
    <property type="match status" value="1"/>
</dbReference>
<dbReference type="EMBL" id="CP043839">
    <property type="protein sequence ID" value="WOF12905.1"/>
    <property type="molecule type" value="Genomic_DNA"/>
</dbReference>
<reference evidence="6 8" key="1">
    <citation type="submission" date="2019-09" db="EMBL/GenBank/DDBJ databases">
        <title>Butyricimonas paravirosa DSM 105722 (=214-4 = JCM 18677 = CCUG 65563).</title>
        <authorList>
            <person name="Le Roy T."/>
            <person name="Cani P.D."/>
        </authorList>
    </citation>
    <scope>NUCLEOTIDE SEQUENCE [LARGE SCALE GENOMIC DNA]</scope>
    <source>
        <strain evidence="6 8">DSM 105722</strain>
    </source>
</reference>
<dbReference type="CDD" id="cd03349">
    <property type="entry name" value="LbH_XAT"/>
    <property type="match status" value="1"/>
</dbReference>
<evidence type="ECO:0000256" key="3">
    <source>
        <dbReference type="ARBA" id="ARBA00022737"/>
    </source>
</evidence>
<gene>
    <name evidence="6" type="ORF">F1644_11830</name>
    <name evidence="5" type="ORF">GGR15_000210</name>
</gene>
<evidence type="ECO:0000256" key="4">
    <source>
        <dbReference type="ARBA" id="ARBA00023315"/>
    </source>
</evidence>
<dbReference type="InterPro" id="IPR050179">
    <property type="entry name" value="Trans_hexapeptide_repeat"/>
</dbReference>
<dbReference type="Proteomes" id="UP000576368">
    <property type="component" value="Unassembled WGS sequence"/>
</dbReference>